<name>A0ABW0RYC3_9BURK</name>
<gene>
    <name evidence="7 9" type="primary">recO</name>
    <name evidence="9" type="ORF">ACFPO9_12015</name>
</gene>
<dbReference type="InterPro" id="IPR022572">
    <property type="entry name" value="DNA_rep/recomb_RecO_N"/>
</dbReference>
<dbReference type="InterPro" id="IPR037278">
    <property type="entry name" value="ARFGAP/RecO"/>
</dbReference>
<protein>
    <recommendedName>
        <fullName evidence="2 7">DNA repair protein RecO</fullName>
    </recommendedName>
    <alternativeName>
        <fullName evidence="6 7">Recombination protein O</fullName>
    </alternativeName>
</protein>
<dbReference type="InterPro" id="IPR042242">
    <property type="entry name" value="RecO_C"/>
</dbReference>
<evidence type="ECO:0000256" key="1">
    <source>
        <dbReference type="ARBA" id="ARBA00007452"/>
    </source>
</evidence>
<dbReference type="NCBIfam" id="TIGR00613">
    <property type="entry name" value="reco"/>
    <property type="match status" value="1"/>
</dbReference>
<comment type="function">
    <text evidence="7">Involved in DNA repair and RecF pathway recombination.</text>
</comment>
<comment type="similarity">
    <text evidence="1 7">Belongs to the RecO family.</text>
</comment>
<dbReference type="InterPro" id="IPR012340">
    <property type="entry name" value="NA-bd_OB-fold"/>
</dbReference>
<dbReference type="Gene3D" id="2.40.50.140">
    <property type="entry name" value="Nucleic acid-binding proteins"/>
    <property type="match status" value="1"/>
</dbReference>
<dbReference type="HAMAP" id="MF_00201">
    <property type="entry name" value="RecO"/>
    <property type="match status" value="1"/>
</dbReference>
<dbReference type="InterPro" id="IPR003717">
    <property type="entry name" value="RecO"/>
</dbReference>
<evidence type="ECO:0000259" key="8">
    <source>
        <dbReference type="Pfam" id="PF11967"/>
    </source>
</evidence>
<dbReference type="EMBL" id="JBHSMZ010000006">
    <property type="protein sequence ID" value="MFC5549234.1"/>
    <property type="molecule type" value="Genomic_DNA"/>
</dbReference>
<dbReference type="RefSeq" id="WP_379770946.1">
    <property type="nucleotide sequence ID" value="NZ_JBHSMZ010000006.1"/>
</dbReference>
<keyword evidence="3 7" id="KW-0227">DNA damage</keyword>
<dbReference type="Pfam" id="PF11967">
    <property type="entry name" value="RecO_N"/>
    <property type="match status" value="1"/>
</dbReference>
<evidence type="ECO:0000313" key="9">
    <source>
        <dbReference type="EMBL" id="MFC5549234.1"/>
    </source>
</evidence>
<reference evidence="10" key="1">
    <citation type="journal article" date="2019" name="Int. J. Syst. Evol. Microbiol.">
        <title>The Global Catalogue of Microorganisms (GCM) 10K type strain sequencing project: providing services to taxonomists for standard genome sequencing and annotation.</title>
        <authorList>
            <consortium name="The Broad Institute Genomics Platform"/>
            <consortium name="The Broad Institute Genome Sequencing Center for Infectious Disease"/>
            <person name="Wu L."/>
            <person name="Ma J."/>
        </authorList>
    </citation>
    <scope>NUCLEOTIDE SEQUENCE [LARGE SCALE GENOMIC DNA]</scope>
    <source>
        <strain evidence="10">CGMCC 4.5798</strain>
    </source>
</reference>
<dbReference type="SUPFAM" id="SSF50249">
    <property type="entry name" value="Nucleic acid-binding proteins"/>
    <property type="match status" value="1"/>
</dbReference>
<evidence type="ECO:0000256" key="4">
    <source>
        <dbReference type="ARBA" id="ARBA00023172"/>
    </source>
</evidence>
<evidence type="ECO:0000256" key="2">
    <source>
        <dbReference type="ARBA" id="ARBA00021310"/>
    </source>
</evidence>
<accession>A0ABW0RYC3</accession>
<dbReference type="PANTHER" id="PTHR33991">
    <property type="entry name" value="DNA REPAIR PROTEIN RECO"/>
    <property type="match status" value="1"/>
</dbReference>
<evidence type="ECO:0000256" key="7">
    <source>
        <dbReference type="HAMAP-Rule" id="MF_00201"/>
    </source>
</evidence>
<feature type="domain" description="DNA replication/recombination mediator RecO N-terminal" evidence="8">
    <location>
        <begin position="44"/>
        <end position="113"/>
    </location>
</feature>
<evidence type="ECO:0000256" key="3">
    <source>
        <dbReference type="ARBA" id="ARBA00022763"/>
    </source>
</evidence>
<keyword evidence="4 7" id="KW-0233">DNA recombination</keyword>
<evidence type="ECO:0000256" key="5">
    <source>
        <dbReference type="ARBA" id="ARBA00023204"/>
    </source>
</evidence>
<dbReference type="PANTHER" id="PTHR33991:SF1">
    <property type="entry name" value="DNA REPAIR PROTEIN RECO"/>
    <property type="match status" value="1"/>
</dbReference>
<dbReference type="Gene3D" id="1.20.1440.120">
    <property type="entry name" value="Recombination protein O, C-terminal domain"/>
    <property type="match status" value="1"/>
</dbReference>
<organism evidence="9 10">
    <name type="scientific">Massilia aerilata</name>
    <dbReference type="NCBI Taxonomy" id="453817"/>
    <lineage>
        <taxon>Bacteria</taxon>
        <taxon>Pseudomonadati</taxon>
        <taxon>Pseudomonadota</taxon>
        <taxon>Betaproteobacteria</taxon>
        <taxon>Burkholderiales</taxon>
        <taxon>Oxalobacteraceae</taxon>
        <taxon>Telluria group</taxon>
        <taxon>Massilia</taxon>
    </lineage>
</organism>
<dbReference type="Pfam" id="PF02565">
    <property type="entry name" value="RecO_C"/>
    <property type="match status" value="1"/>
</dbReference>
<keyword evidence="10" id="KW-1185">Reference proteome</keyword>
<comment type="caution">
    <text evidence="9">The sequence shown here is derived from an EMBL/GenBank/DDBJ whole genome shotgun (WGS) entry which is preliminary data.</text>
</comment>
<sequence>MAGQDEQNGATPAQAQEAAAVYVAPKAERRRAPARDTRVLGQPSFVLHSYPYKETSLIVDMFTRDHGRIGVVAKGAKRPLSKLRGVLQTFQPLSISFSGKSELRTLIDADWVGGMLPVEKTALLCGFYLNELLVKLLARDDPHPKLFDHYVATLNELAHNEPVQIVLRKFERALLKETGVAADLTRDTGTRARVEPDGAYVVDPERGARRAQAGDTWPVVAGKTLLDMENEHYGDPQTQAQSKQLMRFLLAYHLGGAPLNTRQILIDLMQL</sequence>
<evidence type="ECO:0000313" key="10">
    <source>
        <dbReference type="Proteomes" id="UP001596086"/>
    </source>
</evidence>
<dbReference type="SUPFAM" id="SSF57863">
    <property type="entry name" value="ArfGap/RecO-like zinc finger"/>
    <property type="match status" value="1"/>
</dbReference>
<proteinExistence type="inferred from homology"/>
<evidence type="ECO:0000256" key="6">
    <source>
        <dbReference type="ARBA" id="ARBA00033409"/>
    </source>
</evidence>
<keyword evidence="5 7" id="KW-0234">DNA repair</keyword>
<dbReference type="Proteomes" id="UP001596086">
    <property type="component" value="Unassembled WGS sequence"/>
</dbReference>